<evidence type="ECO:0000256" key="1">
    <source>
        <dbReference type="ARBA" id="ARBA00005254"/>
    </source>
</evidence>
<comment type="similarity">
    <text evidence="1 2">Belongs to the enoyl-CoA hydratase/isomerase family.</text>
</comment>
<dbReference type="SUPFAM" id="SSF52096">
    <property type="entry name" value="ClpP/crotonase"/>
    <property type="match status" value="1"/>
</dbReference>
<gene>
    <name evidence="3" type="ORF">SISNIDRAFT_359625</name>
</gene>
<evidence type="ECO:0000256" key="2">
    <source>
        <dbReference type="RuleBase" id="RU003707"/>
    </source>
</evidence>
<dbReference type="PANTHER" id="PTHR43802:SF1">
    <property type="entry name" value="IP11341P-RELATED"/>
    <property type="match status" value="1"/>
</dbReference>
<dbReference type="Pfam" id="PF00378">
    <property type="entry name" value="ECH_1"/>
    <property type="match status" value="1"/>
</dbReference>
<proteinExistence type="inferred from homology"/>
<dbReference type="EMBL" id="KV419402">
    <property type="protein sequence ID" value="KZS95196.1"/>
    <property type="molecule type" value="Genomic_DNA"/>
</dbReference>
<dbReference type="GO" id="GO:0016853">
    <property type="term" value="F:isomerase activity"/>
    <property type="evidence" value="ECO:0007669"/>
    <property type="project" value="UniProtKB-KW"/>
</dbReference>
<dbReference type="InterPro" id="IPR001753">
    <property type="entry name" value="Enoyl-CoA_hydra/iso"/>
</dbReference>
<protein>
    <submittedName>
        <fullName evidence="3">Enoyl-CoA hydratase/isomerase</fullName>
    </submittedName>
</protein>
<dbReference type="Proteomes" id="UP000076722">
    <property type="component" value="Unassembled WGS sequence"/>
</dbReference>
<dbReference type="PANTHER" id="PTHR43802">
    <property type="entry name" value="ENOYL-COA HYDRATASE"/>
    <property type="match status" value="1"/>
</dbReference>
<dbReference type="Gene3D" id="3.90.226.10">
    <property type="entry name" value="2-enoyl-CoA Hydratase, Chain A, domain 1"/>
    <property type="match status" value="1"/>
</dbReference>
<dbReference type="InterPro" id="IPR029045">
    <property type="entry name" value="ClpP/crotonase-like_dom_sf"/>
</dbReference>
<name>A0A164WN13_9AGAM</name>
<dbReference type="OrthoDB" id="3005933at2759"/>
<reference evidence="3 4" key="1">
    <citation type="journal article" date="2016" name="Mol. Biol. Evol.">
        <title>Comparative Genomics of Early-Diverging Mushroom-Forming Fungi Provides Insights into the Origins of Lignocellulose Decay Capabilities.</title>
        <authorList>
            <person name="Nagy L.G."/>
            <person name="Riley R."/>
            <person name="Tritt A."/>
            <person name="Adam C."/>
            <person name="Daum C."/>
            <person name="Floudas D."/>
            <person name="Sun H."/>
            <person name="Yadav J.S."/>
            <person name="Pangilinan J."/>
            <person name="Larsson K.H."/>
            <person name="Matsuura K."/>
            <person name="Barry K."/>
            <person name="Labutti K."/>
            <person name="Kuo R."/>
            <person name="Ohm R.A."/>
            <person name="Bhattacharya S.S."/>
            <person name="Shirouzu T."/>
            <person name="Yoshinaga Y."/>
            <person name="Martin F.M."/>
            <person name="Grigoriev I.V."/>
            <person name="Hibbett D.S."/>
        </authorList>
    </citation>
    <scope>NUCLEOTIDE SEQUENCE [LARGE SCALE GENOMIC DNA]</scope>
    <source>
        <strain evidence="3 4">HHB9708</strain>
    </source>
</reference>
<sequence length="265" mass="28940">MSYATNTQNVKITPPGVEHPHTVIVSINRPRAKNAVDRLTANELADAFKAFDKDPESYVAILTGEGGTFCSGADLKAMMEPGRPRENTLSSNMDDDGPMGPTRMWLSKPVIAAISGYAVAGGMELALWADLRVIDESATFGVLCRLRGVPLIDGGTVRLPRLIGRSRARDLTLTGRLVDHSEAMQIGLANYIAKPGQSALSKALNVAKLLCSHPQECMRNDRLSAMGDPEEERQALAREFEYGMKSWQSADNRQAIQQFLNKVKL</sequence>
<evidence type="ECO:0000313" key="4">
    <source>
        <dbReference type="Proteomes" id="UP000076722"/>
    </source>
</evidence>
<dbReference type="STRING" id="1314777.A0A164WN13"/>
<dbReference type="Gene3D" id="1.10.287.2460">
    <property type="match status" value="1"/>
</dbReference>
<dbReference type="AlphaFoldDB" id="A0A164WN13"/>
<accession>A0A164WN13</accession>
<dbReference type="PROSITE" id="PS00166">
    <property type="entry name" value="ENOYL_COA_HYDRATASE"/>
    <property type="match status" value="1"/>
</dbReference>
<dbReference type="NCBIfam" id="NF006108">
    <property type="entry name" value="PRK08259.1"/>
    <property type="match status" value="1"/>
</dbReference>
<dbReference type="CDD" id="cd06558">
    <property type="entry name" value="crotonase-like"/>
    <property type="match status" value="1"/>
</dbReference>
<keyword evidence="4" id="KW-1185">Reference proteome</keyword>
<keyword evidence="3" id="KW-0413">Isomerase</keyword>
<evidence type="ECO:0000313" key="3">
    <source>
        <dbReference type="EMBL" id="KZS95196.1"/>
    </source>
</evidence>
<dbReference type="InterPro" id="IPR018376">
    <property type="entry name" value="Enoyl-CoA_hyd/isom_CS"/>
</dbReference>
<organism evidence="3 4">
    <name type="scientific">Sistotremastrum niveocremeum HHB9708</name>
    <dbReference type="NCBI Taxonomy" id="1314777"/>
    <lineage>
        <taxon>Eukaryota</taxon>
        <taxon>Fungi</taxon>
        <taxon>Dikarya</taxon>
        <taxon>Basidiomycota</taxon>
        <taxon>Agaricomycotina</taxon>
        <taxon>Agaricomycetes</taxon>
        <taxon>Sistotremastrales</taxon>
        <taxon>Sistotremastraceae</taxon>
        <taxon>Sertulicium</taxon>
        <taxon>Sertulicium niveocremeum</taxon>
    </lineage>
</organism>